<feature type="region of interest" description="Disordered" evidence="1">
    <location>
        <begin position="82"/>
        <end position="101"/>
    </location>
</feature>
<dbReference type="AlphaFoldDB" id="A0A267GKL9"/>
<reference evidence="2 3" key="1">
    <citation type="submission" date="2017-06" db="EMBL/GenBank/DDBJ databases">
        <title>A platform for efficient transgenesis in Macrostomum lignano, a flatworm model organism for stem cell research.</title>
        <authorList>
            <person name="Berezikov E."/>
        </authorList>
    </citation>
    <scope>NUCLEOTIDE SEQUENCE [LARGE SCALE GENOMIC DNA]</scope>
    <source>
        <strain evidence="2">DV1</strain>
        <tissue evidence="2">Whole organism</tissue>
    </source>
</reference>
<dbReference type="Proteomes" id="UP000215902">
    <property type="component" value="Unassembled WGS sequence"/>
</dbReference>
<accession>A0A267GKL9</accession>
<evidence type="ECO:0000313" key="3">
    <source>
        <dbReference type="Proteomes" id="UP000215902"/>
    </source>
</evidence>
<keyword evidence="3" id="KW-1185">Reference proteome</keyword>
<proteinExistence type="predicted"/>
<sequence>MLLLPSVDPTVVVTNSKRFLLDGGVIKELACMKTGRISDKTDHAYIDVRNDKQMMSSVLYHAVATPKVETAFDRRLQAQAVGKRPADAGVDKASAVSLHQK</sequence>
<protein>
    <submittedName>
        <fullName evidence="2">Uncharacterized protein</fullName>
    </submittedName>
</protein>
<gene>
    <name evidence="2" type="ORF">BOX15_Mlig004623g1</name>
</gene>
<evidence type="ECO:0000313" key="2">
    <source>
        <dbReference type="EMBL" id="PAA85819.1"/>
    </source>
</evidence>
<comment type="caution">
    <text evidence="2">The sequence shown here is derived from an EMBL/GenBank/DDBJ whole genome shotgun (WGS) entry which is preliminary data.</text>
</comment>
<dbReference type="EMBL" id="NIVC01000303">
    <property type="protein sequence ID" value="PAA85819.1"/>
    <property type="molecule type" value="Genomic_DNA"/>
</dbReference>
<name>A0A267GKL9_9PLAT</name>
<organism evidence="2 3">
    <name type="scientific">Macrostomum lignano</name>
    <dbReference type="NCBI Taxonomy" id="282301"/>
    <lineage>
        <taxon>Eukaryota</taxon>
        <taxon>Metazoa</taxon>
        <taxon>Spiralia</taxon>
        <taxon>Lophotrochozoa</taxon>
        <taxon>Platyhelminthes</taxon>
        <taxon>Rhabditophora</taxon>
        <taxon>Macrostomorpha</taxon>
        <taxon>Macrostomida</taxon>
        <taxon>Macrostomidae</taxon>
        <taxon>Macrostomum</taxon>
    </lineage>
</organism>
<evidence type="ECO:0000256" key="1">
    <source>
        <dbReference type="SAM" id="MobiDB-lite"/>
    </source>
</evidence>